<dbReference type="RefSeq" id="WP_307724495.1">
    <property type="nucleotide sequence ID" value="NZ_BJXX01000137.1"/>
</dbReference>
<sequence>MNKIRLVTSRAIDQIIQEMERASTIYILTSFAMKSGIELLVPYLRQAKERGAEIKLLTGDYLFITQPEALKMISEMEDVLEARLWRSGGVSFHSPSALPVYEEASEAYMALFYHENTVPINQETAAEYERSYKEYHWKHPNLVDTWTQKEELDLMFAPKNHGEAEQVGEPGASYETGKVLQPREVQVRALEEQQNTREEEYSKAMVVMATGLGKTYLAGFFARGFKRALFIAHREEILNQAMRSWQRVMPEKTHGIYNSKSKEGEADCVFASIYTLARQRHLTQFAPGDFDLIVVDEFHHAAADLSGGTFVQWWRRDCLSTGVWLLPWISLPGE</sequence>
<dbReference type="Proteomes" id="UP000321157">
    <property type="component" value="Unassembled WGS sequence"/>
</dbReference>
<proteinExistence type="predicted"/>
<dbReference type="Gene3D" id="3.40.50.300">
    <property type="entry name" value="P-loop containing nucleotide triphosphate hydrolases"/>
    <property type="match status" value="1"/>
</dbReference>
<dbReference type="Pfam" id="PF04851">
    <property type="entry name" value="ResIII"/>
    <property type="match status" value="1"/>
</dbReference>
<dbReference type="InterPro" id="IPR006935">
    <property type="entry name" value="Helicase/UvrB_N"/>
</dbReference>
<dbReference type="PANTHER" id="PTHR47396">
    <property type="entry name" value="TYPE I RESTRICTION ENZYME ECOKI R PROTEIN"/>
    <property type="match status" value="1"/>
</dbReference>
<evidence type="ECO:0000313" key="2">
    <source>
        <dbReference type="EMBL" id="GEN35526.1"/>
    </source>
</evidence>
<organism evidence="2 3">
    <name type="scientific">Aneurinibacillus danicus</name>
    <dbReference type="NCBI Taxonomy" id="267746"/>
    <lineage>
        <taxon>Bacteria</taxon>
        <taxon>Bacillati</taxon>
        <taxon>Bacillota</taxon>
        <taxon>Bacilli</taxon>
        <taxon>Bacillales</taxon>
        <taxon>Paenibacillaceae</taxon>
        <taxon>Aneurinibacillus group</taxon>
        <taxon>Aneurinibacillus</taxon>
    </lineage>
</organism>
<name>A0A511V9B7_9BACL</name>
<accession>A0A511V9B7</accession>
<keyword evidence="3" id="KW-1185">Reference proteome</keyword>
<protein>
    <recommendedName>
        <fullName evidence="1">Helicase ATP-binding domain-containing protein</fullName>
    </recommendedName>
</protein>
<dbReference type="PANTHER" id="PTHR47396:SF1">
    <property type="entry name" value="ATP-DEPENDENT HELICASE IRC3-RELATED"/>
    <property type="match status" value="1"/>
</dbReference>
<gene>
    <name evidence="2" type="ORF">ADA01nite_29860</name>
</gene>
<dbReference type="AlphaFoldDB" id="A0A511V9B7"/>
<dbReference type="PROSITE" id="PS51192">
    <property type="entry name" value="HELICASE_ATP_BIND_1"/>
    <property type="match status" value="1"/>
</dbReference>
<dbReference type="GO" id="GO:0016787">
    <property type="term" value="F:hydrolase activity"/>
    <property type="evidence" value="ECO:0007669"/>
    <property type="project" value="InterPro"/>
</dbReference>
<dbReference type="Gene3D" id="3.30.870.10">
    <property type="entry name" value="Endonuclease Chain A"/>
    <property type="match status" value="1"/>
</dbReference>
<comment type="caution">
    <text evidence="2">The sequence shown here is derived from an EMBL/GenBank/DDBJ whole genome shotgun (WGS) entry which is preliminary data.</text>
</comment>
<feature type="domain" description="Helicase ATP-binding" evidence="1">
    <location>
        <begin position="195"/>
        <end position="328"/>
    </location>
</feature>
<evidence type="ECO:0000259" key="1">
    <source>
        <dbReference type="PROSITE" id="PS51192"/>
    </source>
</evidence>
<dbReference type="SMART" id="SM00487">
    <property type="entry name" value="DEXDc"/>
    <property type="match status" value="1"/>
</dbReference>
<dbReference type="GO" id="GO:0005524">
    <property type="term" value="F:ATP binding"/>
    <property type="evidence" value="ECO:0007669"/>
    <property type="project" value="InterPro"/>
</dbReference>
<dbReference type="InterPro" id="IPR050742">
    <property type="entry name" value="Helicase_Restrict-Modif_Enz"/>
</dbReference>
<dbReference type="InterPro" id="IPR027417">
    <property type="entry name" value="P-loop_NTPase"/>
</dbReference>
<reference evidence="2 3" key="1">
    <citation type="submission" date="2019-07" db="EMBL/GenBank/DDBJ databases">
        <title>Whole genome shotgun sequence of Aneurinibacillus danicus NBRC 102444.</title>
        <authorList>
            <person name="Hosoyama A."/>
            <person name="Uohara A."/>
            <person name="Ohji S."/>
            <person name="Ichikawa N."/>
        </authorList>
    </citation>
    <scope>NUCLEOTIDE SEQUENCE [LARGE SCALE GENOMIC DNA]</scope>
    <source>
        <strain evidence="2 3">NBRC 102444</strain>
    </source>
</reference>
<dbReference type="InterPro" id="IPR014001">
    <property type="entry name" value="Helicase_ATP-bd"/>
</dbReference>
<evidence type="ECO:0000313" key="3">
    <source>
        <dbReference type="Proteomes" id="UP000321157"/>
    </source>
</evidence>
<dbReference type="GO" id="GO:0003677">
    <property type="term" value="F:DNA binding"/>
    <property type="evidence" value="ECO:0007669"/>
    <property type="project" value="InterPro"/>
</dbReference>
<dbReference type="GO" id="GO:0005829">
    <property type="term" value="C:cytosol"/>
    <property type="evidence" value="ECO:0007669"/>
    <property type="project" value="TreeGrafter"/>
</dbReference>
<dbReference type="SUPFAM" id="SSF52540">
    <property type="entry name" value="P-loop containing nucleoside triphosphate hydrolases"/>
    <property type="match status" value="1"/>
</dbReference>
<dbReference type="EMBL" id="BJXX01000137">
    <property type="protein sequence ID" value="GEN35526.1"/>
    <property type="molecule type" value="Genomic_DNA"/>
</dbReference>